<evidence type="ECO:0000256" key="1">
    <source>
        <dbReference type="ARBA" id="ARBA00023125"/>
    </source>
</evidence>
<dbReference type="InterPro" id="IPR050639">
    <property type="entry name" value="SSR_resolvase"/>
</dbReference>
<dbReference type="InterPro" id="IPR011109">
    <property type="entry name" value="DNA_bind_recombinase_dom"/>
</dbReference>
<gene>
    <name evidence="5" type="ORF">G3I50_09215</name>
</gene>
<dbReference type="AlphaFoldDB" id="A0A7K3RT98"/>
<dbReference type="Pfam" id="PF00239">
    <property type="entry name" value="Resolvase"/>
    <property type="match status" value="1"/>
</dbReference>
<feature type="region of interest" description="Disordered" evidence="3">
    <location>
        <begin position="148"/>
        <end position="167"/>
    </location>
</feature>
<dbReference type="GO" id="GO:0000150">
    <property type="term" value="F:DNA strand exchange activity"/>
    <property type="evidence" value="ECO:0007669"/>
    <property type="project" value="InterPro"/>
</dbReference>
<proteinExistence type="predicted"/>
<dbReference type="InterPro" id="IPR006119">
    <property type="entry name" value="Resolv_N"/>
</dbReference>
<feature type="domain" description="Recombinase" evidence="4">
    <location>
        <begin position="173"/>
        <end position="307"/>
    </location>
</feature>
<evidence type="ECO:0000256" key="3">
    <source>
        <dbReference type="SAM" id="MobiDB-lite"/>
    </source>
</evidence>
<keyword evidence="1" id="KW-0238">DNA-binding</keyword>
<dbReference type="SUPFAM" id="SSF53041">
    <property type="entry name" value="Resolvase-like"/>
    <property type="match status" value="1"/>
</dbReference>
<dbReference type="InterPro" id="IPR025827">
    <property type="entry name" value="Zn_ribbon_recom_dom"/>
</dbReference>
<dbReference type="PANTHER" id="PTHR30461:SF2">
    <property type="entry name" value="SERINE RECOMBINASE PINE-RELATED"/>
    <property type="match status" value="1"/>
</dbReference>
<feature type="compositionally biased region" description="Basic and acidic residues" evidence="3">
    <location>
        <begin position="148"/>
        <end position="157"/>
    </location>
</feature>
<sequence length="511" mass="57242">MDNVETPATTPYDGCGRCLVAVRRLSRKNEASQSPEKQRDQVLAIVEANDAHVIAWADDWEVSGAMDPLKRPQLGPWLTDKKGPYDGIAGAAVDRIGRNVRDVLNTAYTIHERGQILLTADHDGIWDLDDSNQETDLLVKALGAQMEHRATRRRSNDSKTSARNRGRVSAKPSYGYEYFRAIPNGPVSEIRLRSKPAREIRNVARRILADQTGTITPNFEFKRLNRNGVLSPSDELAVIYGREPKGIPWSENSLRRILLSKAALGYLIHDGEPVLDENGRPVKIAPELWDYATHLALVEKLAPKKQNSLLPVGRANQGKALYAGRCFCGVCKNKMRANSQAGYQCTARHRGIAPKCKPSPSVKIEILDEEVTEQFLAEYGQGQVMEKVYDPGTNYAAQIAELQDARARLRKDRQGGMYEDEDDYHWYVTEYNRMGDEIKKLKKLPERPAGVRLIPTGQTIAEQWKAAESIPDKQEILSEFGVRIEIFPRGVKRIVMTAVDPYAELAALEAT</sequence>
<reference evidence="5 6" key="1">
    <citation type="submission" date="2020-01" db="EMBL/GenBank/DDBJ databases">
        <title>Insect and environment-associated Actinomycetes.</title>
        <authorList>
            <person name="Currrie C."/>
            <person name="Chevrette M."/>
            <person name="Carlson C."/>
            <person name="Stubbendieck R."/>
            <person name="Wendt-Pienkowski E."/>
        </authorList>
    </citation>
    <scope>NUCLEOTIDE SEQUENCE [LARGE SCALE GENOMIC DNA]</scope>
    <source>
        <strain evidence="5 6">SID7590</strain>
    </source>
</reference>
<accession>A0A7K3RT98</accession>
<protein>
    <submittedName>
        <fullName evidence="5">Recombinase family protein</fullName>
    </submittedName>
</protein>
<evidence type="ECO:0000313" key="5">
    <source>
        <dbReference type="EMBL" id="NEC18435.1"/>
    </source>
</evidence>
<dbReference type="InterPro" id="IPR038109">
    <property type="entry name" value="DNA_bind_recomb_sf"/>
</dbReference>
<evidence type="ECO:0000259" key="4">
    <source>
        <dbReference type="PROSITE" id="PS51737"/>
    </source>
</evidence>
<dbReference type="PROSITE" id="PS51737">
    <property type="entry name" value="RECOMBINASE_DNA_BIND"/>
    <property type="match status" value="1"/>
</dbReference>
<dbReference type="Pfam" id="PF13408">
    <property type="entry name" value="Zn_ribbon_recom"/>
    <property type="match status" value="1"/>
</dbReference>
<dbReference type="CDD" id="cd00338">
    <property type="entry name" value="Ser_Recombinase"/>
    <property type="match status" value="1"/>
</dbReference>
<dbReference type="RefSeq" id="WP_164201243.1">
    <property type="nucleotide sequence ID" value="NZ_JAAGMP010000453.1"/>
</dbReference>
<dbReference type="Proteomes" id="UP000469670">
    <property type="component" value="Unassembled WGS sequence"/>
</dbReference>
<dbReference type="SMART" id="SM00857">
    <property type="entry name" value="Resolvase"/>
    <property type="match status" value="1"/>
</dbReference>
<evidence type="ECO:0000256" key="2">
    <source>
        <dbReference type="ARBA" id="ARBA00023172"/>
    </source>
</evidence>
<evidence type="ECO:0000313" key="6">
    <source>
        <dbReference type="Proteomes" id="UP000469670"/>
    </source>
</evidence>
<dbReference type="Gene3D" id="3.40.50.1390">
    <property type="entry name" value="Resolvase, N-terminal catalytic domain"/>
    <property type="match status" value="1"/>
</dbReference>
<dbReference type="Gene3D" id="3.90.1750.20">
    <property type="entry name" value="Putative Large Serine Recombinase, Chain B, Domain 2"/>
    <property type="match status" value="1"/>
</dbReference>
<dbReference type="PANTHER" id="PTHR30461">
    <property type="entry name" value="DNA-INVERTASE FROM LAMBDOID PROPHAGE"/>
    <property type="match status" value="1"/>
</dbReference>
<comment type="caution">
    <text evidence="5">The sequence shown here is derived from an EMBL/GenBank/DDBJ whole genome shotgun (WGS) entry which is preliminary data.</text>
</comment>
<dbReference type="EMBL" id="JAAGMP010000453">
    <property type="protein sequence ID" value="NEC18435.1"/>
    <property type="molecule type" value="Genomic_DNA"/>
</dbReference>
<organism evidence="5 6">
    <name type="scientific">Streptomyces parvus</name>
    <dbReference type="NCBI Taxonomy" id="66428"/>
    <lineage>
        <taxon>Bacteria</taxon>
        <taxon>Bacillati</taxon>
        <taxon>Actinomycetota</taxon>
        <taxon>Actinomycetes</taxon>
        <taxon>Kitasatosporales</taxon>
        <taxon>Streptomycetaceae</taxon>
        <taxon>Streptomyces</taxon>
    </lineage>
</organism>
<keyword evidence="2" id="KW-0233">DNA recombination</keyword>
<dbReference type="InterPro" id="IPR036162">
    <property type="entry name" value="Resolvase-like_N_sf"/>
</dbReference>
<name>A0A7K3RT98_9ACTN</name>
<dbReference type="GO" id="GO:0003677">
    <property type="term" value="F:DNA binding"/>
    <property type="evidence" value="ECO:0007669"/>
    <property type="project" value="UniProtKB-KW"/>
</dbReference>